<evidence type="ECO:0000313" key="23">
    <source>
        <dbReference type="EMBL" id="MBA8847249.1"/>
    </source>
</evidence>
<evidence type="ECO:0000256" key="6">
    <source>
        <dbReference type="ARBA" id="ARBA00022679"/>
    </source>
</evidence>
<dbReference type="GO" id="GO:0051301">
    <property type="term" value="P:cell division"/>
    <property type="evidence" value="ECO:0007669"/>
    <property type="project" value="UniProtKB-KW"/>
</dbReference>
<dbReference type="PROSITE" id="PS00428">
    <property type="entry name" value="FTSW_RODA_SPOVE"/>
    <property type="match status" value="1"/>
</dbReference>
<gene>
    <name evidence="23" type="ORF">FHX53_000813</name>
</gene>
<evidence type="ECO:0000256" key="5">
    <source>
        <dbReference type="ARBA" id="ARBA00022676"/>
    </source>
</evidence>
<evidence type="ECO:0000256" key="9">
    <source>
        <dbReference type="ARBA" id="ARBA00022984"/>
    </source>
</evidence>
<keyword evidence="4 23" id="KW-0132">Cell division</keyword>
<evidence type="ECO:0000256" key="22">
    <source>
        <dbReference type="SAM" id="Phobius"/>
    </source>
</evidence>
<dbReference type="GO" id="GO:0008360">
    <property type="term" value="P:regulation of cell shape"/>
    <property type="evidence" value="ECO:0007669"/>
    <property type="project" value="UniProtKB-KW"/>
</dbReference>
<dbReference type="PANTHER" id="PTHR30474:SF2">
    <property type="entry name" value="PEPTIDOGLYCAN GLYCOSYLTRANSFERASE FTSW-RELATED"/>
    <property type="match status" value="1"/>
</dbReference>
<feature type="transmembrane region" description="Helical" evidence="22">
    <location>
        <begin position="370"/>
        <end position="392"/>
    </location>
</feature>
<dbReference type="RefSeq" id="WP_343050798.1">
    <property type="nucleotide sequence ID" value="NZ_BAAAOV010000005.1"/>
</dbReference>
<feature type="transmembrane region" description="Helical" evidence="22">
    <location>
        <begin position="172"/>
        <end position="189"/>
    </location>
</feature>
<evidence type="ECO:0000256" key="4">
    <source>
        <dbReference type="ARBA" id="ARBA00022618"/>
    </source>
</evidence>
<feature type="transmembrane region" description="Helical" evidence="22">
    <location>
        <begin position="195"/>
        <end position="212"/>
    </location>
</feature>
<comment type="catalytic activity">
    <reaction evidence="20">
        <text>[GlcNAc-(1-&gt;4)-Mur2Ac(oyl-L-Ala-gamma-D-Glu-L-Lys-D-Ala-D-Ala)](n)-di-trans,octa-cis-undecaprenyl diphosphate + beta-D-GlcNAc-(1-&gt;4)-Mur2Ac(oyl-L-Ala-gamma-D-Glu-L-Lys-D-Ala-D-Ala)-di-trans,octa-cis-undecaprenyl diphosphate = [GlcNAc-(1-&gt;4)-Mur2Ac(oyl-L-Ala-gamma-D-Glu-L-Lys-D-Ala-D-Ala)](n+1)-di-trans,octa-cis-undecaprenyl diphosphate + di-trans,octa-cis-undecaprenyl diphosphate + H(+)</text>
        <dbReference type="Rhea" id="RHEA:23708"/>
        <dbReference type="Rhea" id="RHEA-COMP:9602"/>
        <dbReference type="Rhea" id="RHEA-COMP:9603"/>
        <dbReference type="ChEBI" id="CHEBI:15378"/>
        <dbReference type="ChEBI" id="CHEBI:58405"/>
        <dbReference type="ChEBI" id="CHEBI:60033"/>
        <dbReference type="ChEBI" id="CHEBI:78435"/>
        <dbReference type="EC" id="2.4.99.28"/>
    </reaction>
</comment>
<feature type="transmembrane region" description="Helical" evidence="22">
    <location>
        <begin position="342"/>
        <end position="364"/>
    </location>
</feature>
<comment type="function">
    <text evidence="21">Peptidoglycan polymerase that is essential for cell division.</text>
</comment>
<dbReference type="GO" id="GO:0005886">
    <property type="term" value="C:plasma membrane"/>
    <property type="evidence" value="ECO:0007669"/>
    <property type="project" value="UniProtKB-SubCell"/>
</dbReference>
<keyword evidence="6" id="KW-0808">Transferase</keyword>
<dbReference type="AlphaFoldDB" id="A0A839E3J4"/>
<feature type="transmembrane region" description="Helical" evidence="22">
    <location>
        <begin position="38"/>
        <end position="59"/>
    </location>
</feature>
<evidence type="ECO:0000256" key="12">
    <source>
        <dbReference type="ARBA" id="ARBA00023306"/>
    </source>
</evidence>
<dbReference type="InterPro" id="IPR001182">
    <property type="entry name" value="FtsW/RodA"/>
</dbReference>
<reference evidence="23 24" key="1">
    <citation type="submission" date="2020-07" db="EMBL/GenBank/DDBJ databases">
        <title>Sequencing the genomes of 1000 actinobacteria strains.</title>
        <authorList>
            <person name="Klenk H.-P."/>
        </authorList>
    </citation>
    <scope>NUCLEOTIDE SEQUENCE [LARGE SCALE GENOMIC DNA]</scope>
    <source>
        <strain evidence="23 24">DSM 19663</strain>
    </source>
</reference>
<evidence type="ECO:0000313" key="24">
    <source>
        <dbReference type="Proteomes" id="UP000585905"/>
    </source>
</evidence>
<evidence type="ECO:0000256" key="18">
    <source>
        <dbReference type="ARBA" id="ARBA00041418"/>
    </source>
</evidence>
<evidence type="ECO:0000256" key="19">
    <source>
        <dbReference type="ARBA" id="ARBA00044770"/>
    </source>
</evidence>
<evidence type="ECO:0000256" key="13">
    <source>
        <dbReference type="ARBA" id="ARBA00023316"/>
    </source>
</evidence>
<dbReference type="InterPro" id="IPR018365">
    <property type="entry name" value="Cell_cycle_FtsW-rel_CS"/>
</dbReference>
<feature type="transmembrane region" description="Helical" evidence="22">
    <location>
        <begin position="295"/>
        <end position="321"/>
    </location>
</feature>
<feature type="transmembrane region" description="Helical" evidence="22">
    <location>
        <begin position="107"/>
        <end position="127"/>
    </location>
</feature>
<name>A0A839E3J4_9MICO</name>
<keyword evidence="5" id="KW-0328">Glycosyltransferase</keyword>
<comment type="similarity">
    <text evidence="16">Belongs to the SEDS family. FtsW subfamily.</text>
</comment>
<dbReference type="EC" id="2.4.99.28" evidence="19"/>
<accession>A0A839E3J4</accession>
<evidence type="ECO:0000256" key="7">
    <source>
        <dbReference type="ARBA" id="ARBA00022692"/>
    </source>
</evidence>
<dbReference type="GO" id="GO:0032153">
    <property type="term" value="C:cell division site"/>
    <property type="evidence" value="ECO:0007669"/>
    <property type="project" value="TreeGrafter"/>
</dbReference>
<dbReference type="PANTHER" id="PTHR30474">
    <property type="entry name" value="CELL CYCLE PROTEIN"/>
    <property type="match status" value="1"/>
</dbReference>
<comment type="pathway">
    <text evidence="2">Cell wall biogenesis; peptidoglycan biosynthesis.</text>
</comment>
<evidence type="ECO:0000256" key="3">
    <source>
        <dbReference type="ARBA" id="ARBA00022475"/>
    </source>
</evidence>
<dbReference type="GO" id="GO:0015648">
    <property type="term" value="F:lipid-linked peptidoglycan transporter activity"/>
    <property type="evidence" value="ECO:0007669"/>
    <property type="project" value="TreeGrafter"/>
</dbReference>
<comment type="subcellular location">
    <subcellularLocation>
        <location evidence="1">Cell membrane</location>
        <topology evidence="1">Multi-pass membrane protein</topology>
    </subcellularLocation>
</comment>
<evidence type="ECO:0000256" key="21">
    <source>
        <dbReference type="ARBA" id="ARBA00049966"/>
    </source>
</evidence>
<organism evidence="23 24">
    <name type="scientific">Microcella alkalica</name>
    <dbReference type="NCBI Taxonomy" id="355930"/>
    <lineage>
        <taxon>Bacteria</taxon>
        <taxon>Bacillati</taxon>
        <taxon>Actinomycetota</taxon>
        <taxon>Actinomycetes</taxon>
        <taxon>Micrococcales</taxon>
        <taxon>Microbacteriaceae</taxon>
        <taxon>Microcella</taxon>
    </lineage>
</organism>
<keyword evidence="9" id="KW-0573">Peptidoglycan synthesis</keyword>
<feature type="transmembrane region" description="Helical" evidence="22">
    <location>
        <begin position="139"/>
        <end position="160"/>
    </location>
</feature>
<dbReference type="Pfam" id="PF01098">
    <property type="entry name" value="FTSW_RODA_SPOVE"/>
    <property type="match status" value="1"/>
</dbReference>
<keyword evidence="8" id="KW-0133">Cell shape</keyword>
<feature type="transmembrane region" description="Helical" evidence="22">
    <location>
        <begin position="217"/>
        <end position="236"/>
    </location>
</feature>
<dbReference type="GO" id="GO:0071555">
    <property type="term" value="P:cell wall organization"/>
    <property type="evidence" value="ECO:0007669"/>
    <property type="project" value="UniProtKB-KW"/>
</dbReference>
<evidence type="ECO:0000256" key="20">
    <source>
        <dbReference type="ARBA" id="ARBA00049902"/>
    </source>
</evidence>
<keyword evidence="10 22" id="KW-1133">Transmembrane helix</keyword>
<evidence type="ECO:0000256" key="16">
    <source>
        <dbReference type="ARBA" id="ARBA00038053"/>
    </source>
</evidence>
<dbReference type="GO" id="GO:0008955">
    <property type="term" value="F:peptidoglycan glycosyltransferase activity"/>
    <property type="evidence" value="ECO:0007669"/>
    <property type="project" value="UniProtKB-EC"/>
</dbReference>
<keyword evidence="11 22" id="KW-0472">Membrane</keyword>
<evidence type="ECO:0000256" key="15">
    <source>
        <dbReference type="ARBA" id="ARBA00033270"/>
    </source>
</evidence>
<keyword evidence="24" id="KW-1185">Reference proteome</keyword>
<evidence type="ECO:0000256" key="2">
    <source>
        <dbReference type="ARBA" id="ARBA00004752"/>
    </source>
</evidence>
<keyword evidence="7 22" id="KW-0812">Transmembrane</keyword>
<evidence type="ECO:0000256" key="11">
    <source>
        <dbReference type="ARBA" id="ARBA00023136"/>
    </source>
</evidence>
<dbReference type="Proteomes" id="UP000585905">
    <property type="component" value="Unassembled WGS sequence"/>
</dbReference>
<dbReference type="InterPro" id="IPR013437">
    <property type="entry name" value="FtsW"/>
</dbReference>
<dbReference type="EMBL" id="JACGWX010000001">
    <property type="protein sequence ID" value="MBA8847249.1"/>
    <property type="molecule type" value="Genomic_DNA"/>
</dbReference>
<keyword evidence="13" id="KW-0961">Cell wall biogenesis/degradation</keyword>
<comment type="caution">
    <text evidence="23">The sequence shown here is derived from an EMBL/GenBank/DDBJ whole genome shotgun (WGS) entry which is preliminary data.</text>
</comment>
<keyword evidence="12" id="KW-0131">Cell cycle</keyword>
<evidence type="ECO:0000256" key="8">
    <source>
        <dbReference type="ARBA" id="ARBA00022960"/>
    </source>
</evidence>
<dbReference type="NCBIfam" id="TIGR02614">
    <property type="entry name" value="ftsW"/>
    <property type="match status" value="1"/>
</dbReference>
<protein>
    <recommendedName>
        <fullName evidence="17">Probable peptidoglycan glycosyltransferase FtsW</fullName>
        <ecNumber evidence="19">2.4.99.28</ecNumber>
    </recommendedName>
    <alternativeName>
        <fullName evidence="18">Cell division protein FtsW</fullName>
    </alternativeName>
    <alternativeName>
        <fullName evidence="15">Cell wall polymerase</fullName>
    </alternativeName>
    <alternativeName>
        <fullName evidence="14">Peptidoglycan polymerase</fullName>
    </alternativeName>
</protein>
<proteinExistence type="inferred from homology"/>
<sequence length="401" mass="42157">MTATRPPHGAAAETVPPAHGGAAIVAVRRLFTAQSADWMLVLGTTIFLVLLGLVMVLSSSFVQSGKGDGDFFGIFLRQGLFALMGIPLMLLVSQLPAVFWRRWARNAVLLGLGLQLLVFVPGIGWGYGGNQNWINIGGVSAQPSEFLKLALVVWLATVLAERADRFNDWRSVAIPALPVSAAAIGLVLLGQDLGTVTIMASIVLAALFFAGAPMRHLLGLVALGVGGAVIFALSGASRSDRINAWLNGCTPEQLEDVCWQPMHGMWALGSGGVFGVGLGNSALKWSWLPHAESDYIFAIVGEELGLIGAMVVLALFAVLAIGMVRLMRAHTDPFRRIATGAVLVWIVGQAFVNVAVVLGMLPVLGVPLPLMSAGGTALVATLIAIGVVLSLARDVRPEPRP</sequence>
<dbReference type="GO" id="GO:0009252">
    <property type="term" value="P:peptidoglycan biosynthetic process"/>
    <property type="evidence" value="ECO:0007669"/>
    <property type="project" value="UniProtKB-KW"/>
</dbReference>
<evidence type="ECO:0000256" key="14">
    <source>
        <dbReference type="ARBA" id="ARBA00032370"/>
    </source>
</evidence>
<feature type="transmembrane region" description="Helical" evidence="22">
    <location>
        <begin position="79"/>
        <end position="100"/>
    </location>
</feature>
<evidence type="ECO:0000256" key="10">
    <source>
        <dbReference type="ARBA" id="ARBA00022989"/>
    </source>
</evidence>
<keyword evidence="3" id="KW-1003">Cell membrane</keyword>
<evidence type="ECO:0000256" key="1">
    <source>
        <dbReference type="ARBA" id="ARBA00004651"/>
    </source>
</evidence>
<evidence type="ECO:0000256" key="17">
    <source>
        <dbReference type="ARBA" id="ARBA00041185"/>
    </source>
</evidence>